<feature type="domain" description="Glycosyl hydrolase family 92 N-terminal" evidence="6">
    <location>
        <begin position="28"/>
        <end position="282"/>
    </location>
</feature>
<comment type="subunit">
    <text evidence="2">Monomer.</text>
</comment>
<evidence type="ECO:0000256" key="1">
    <source>
        <dbReference type="ARBA" id="ARBA00001913"/>
    </source>
</evidence>
<dbReference type="NCBIfam" id="TIGR01180">
    <property type="entry name" value="aman2_put"/>
    <property type="match status" value="1"/>
</dbReference>
<evidence type="ECO:0000259" key="5">
    <source>
        <dbReference type="Pfam" id="PF07971"/>
    </source>
</evidence>
<comment type="caution">
    <text evidence="7">The sequence shown here is derived from an EMBL/GenBank/DDBJ whole genome shotgun (WGS) entry which is preliminary data.</text>
</comment>
<dbReference type="GO" id="GO:0006516">
    <property type="term" value="P:glycoprotein catabolic process"/>
    <property type="evidence" value="ECO:0007669"/>
    <property type="project" value="TreeGrafter"/>
</dbReference>
<feature type="chain" id="PRO_5018228184" evidence="4">
    <location>
        <begin position="21"/>
        <end position="761"/>
    </location>
</feature>
<evidence type="ECO:0000256" key="4">
    <source>
        <dbReference type="SAM" id="SignalP"/>
    </source>
</evidence>
<gene>
    <name evidence="7" type="ORF">EII33_11615</name>
</gene>
<dbReference type="AlphaFoldDB" id="A0A3P2A1C9"/>
<dbReference type="InterPro" id="IPR014718">
    <property type="entry name" value="GH-type_carb-bd"/>
</dbReference>
<keyword evidence="3" id="KW-0106">Calcium</keyword>
<reference evidence="7 8" key="1">
    <citation type="submission" date="2018-11" db="EMBL/GenBank/DDBJ databases">
        <title>Genomes From Bacteria Associated with the Canine Oral Cavity: a Test Case for Automated Genome-Based Taxonomic Assignment.</title>
        <authorList>
            <person name="Coil D.A."/>
            <person name="Jospin G."/>
            <person name="Darling A.E."/>
            <person name="Wallis C."/>
            <person name="Davis I.J."/>
            <person name="Harris S."/>
            <person name="Eisen J.A."/>
            <person name="Holcombe L.J."/>
            <person name="O'Flynn C."/>
        </authorList>
    </citation>
    <scope>NUCLEOTIDE SEQUENCE [LARGE SCALE GENOMIC DNA]</scope>
    <source>
        <strain evidence="7 8">OH1047_COT-310</strain>
    </source>
</reference>
<dbReference type="PANTHER" id="PTHR12143">
    <property type="entry name" value="PEPTIDE N-GLYCANASE PNGASE -RELATED"/>
    <property type="match status" value="1"/>
</dbReference>
<dbReference type="Pfam" id="PF07971">
    <property type="entry name" value="Glyco_hydro_92"/>
    <property type="match status" value="1"/>
</dbReference>
<dbReference type="RefSeq" id="WP_125239851.1">
    <property type="nucleotide sequence ID" value="NZ_CALZWP010000043.1"/>
</dbReference>
<evidence type="ECO:0000259" key="6">
    <source>
        <dbReference type="Pfam" id="PF17678"/>
    </source>
</evidence>
<dbReference type="InterPro" id="IPR012939">
    <property type="entry name" value="Glyco_hydro_92"/>
</dbReference>
<organism evidence="7 8">
    <name type="scientific">Prevotella heparinolytica</name>
    <dbReference type="NCBI Taxonomy" id="28113"/>
    <lineage>
        <taxon>Bacteria</taxon>
        <taxon>Pseudomonadati</taxon>
        <taxon>Bacteroidota</taxon>
        <taxon>Bacteroidia</taxon>
        <taxon>Bacteroidales</taxon>
        <taxon>Bacteroidaceae</taxon>
        <taxon>Bacteroides</taxon>
    </lineage>
</organism>
<dbReference type="InterPro" id="IPR008928">
    <property type="entry name" value="6-hairpin_glycosidase_sf"/>
</dbReference>
<dbReference type="PANTHER" id="PTHR12143:SF39">
    <property type="entry name" value="SECRETED PROTEIN"/>
    <property type="match status" value="1"/>
</dbReference>
<feature type="signal peptide" evidence="4">
    <location>
        <begin position="1"/>
        <end position="20"/>
    </location>
</feature>
<keyword evidence="4" id="KW-0732">Signal</keyword>
<dbReference type="InterPro" id="IPR041371">
    <property type="entry name" value="GH92_N"/>
</dbReference>
<dbReference type="Gene3D" id="1.20.1610.10">
    <property type="entry name" value="alpha-1,2-mannosidases domains"/>
    <property type="match status" value="1"/>
</dbReference>
<dbReference type="EMBL" id="RQYF01000074">
    <property type="protein sequence ID" value="RRD88686.1"/>
    <property type="molecule type" value="Genomic_DNA"/>
</dbReference>
<dbReference type="GO" id="GO:0000224">
    <property type="term" value="F:peptide-N4-(N-acetyl-beta-glucosaminyl)asparagine amidase activity"/>
    <property type="evidence" value="ECO:0007669"/>
    <property type="project" value="TreeGrafter"/>
</dbReference>
<keyword evidence="8" id="KW-1185">Reference proteome</keyword>
<proteinExistence type="predicted"/>
<evidence type="ECO:0000256" key="2">
    <source>
        <dbReference type="ARBA" id="ARBA00011245"/>
    </source>
</evidence>
<evidence type="ECO:0000313" key="8">
    <source>
        <dbReference type="Proteomes" id="UP000279562"/>
    </source>
</evidence>
<dbReference type="Proteomes" id="UP000279562">
    <property type="component" value="Unassembled WGS sequence"/>
</dbReference>
<dbReference type="GO" id="GO:0030246">
    <property type="term" value="F:carbohydrate binding"/>
    <property type="evidence" value="ECO:0007669"/>
    <property type="project" value="InterPro"/>
</dbReference>
<dbReference type="Gene3D" id="3.30.2080.10">
    <property type="entry name" value="GH92 mannosidase domain"/>
    <property type="match status" value="1"/>
</dbReference>
<dbReference type="Pfam" id="PF17678">
    <property type="entry name" value="Glyco_hydro_92N"/>
    <property type="match status" value="1"/>
</dbReference>
<dbReference type="InterPro" id="IPR005887">
    <property type="entry name" value="GH92_a_mannosidase_put"/>
</dbReference>
<evidence type="ECO:0000256" key="3">
    <source>
        <dbReference type="ARBA" id="ARBA00022837"/>
    </source>
</evidence>
<name>A0A3P2A1C9_9BACE</name>
<sequence>MKRLISFCIFSLGLLAAASATDKRPADYVNPFIGTTNFGTTNPGAVCPNGMMSVVPFNVMGSEDNKYDKDARWWSTPYEYHNCFFTGYSHVNLSGVGCPDLGSLLLMPTTGELSVDYKEYGSRYTDEQASPGYYSNFLTRYGVKTEVTATPRTGVARFTFPAGQSHVLLNLGEGLTNETGAFLRRTSDCEFEGMKLLGTFCYNPQAVFPIYFVMRVNKQPAASGYWKKQRPMSGVEAEWDADNGRYKLYTHYGRELAGDDIGAYLTFNTREGEQIEVQMAVSFVSMENARLNLDAEQKGKDFSRILDEARRRWDDDLSRILVEGGTDEQKTVFYTALYHALIHPNILQDVDGRYPAMESDRVLTAQGDRYTVFSLWDTYRNVHQLLTLVYPERQLQMVRSMLDMYREHGWLPKWELYGRETLTMEGDPSIPVIVDTWLKGLRDFDIESAYEAMRKGAVTPGAENLLRPDNDDYLSLGYVPLRGQYDNSVSHALEYYIADNALSRIAAALGKDAAARGEKEKARRYQADARLFHERSLGYKHYYSKEFGTFRPILPNGEFYSPFDPKQGENFEPNPGFHEGCAWNYTFYVPHDVKGLARLMGGKKPFVDKLQRVFDEGLYDPANEPDIAYAHLFSYFKGEEWRTQKELHRLLRKYFRNAPDGIPGNDDTGTMSAWAIFNMMGFYPDCPGEPAYTLSTPVFDKVTIRLDPKFWGRDRLVIETERPSETSLYIREMQLGGKKLSRYRISHEELVQGGNLRFKLR</sequence>
<keyword evidence="7" id="KW-0378">Hydrolase</keyword>
<dbReference type="Gene3D" id="1.20.1050.60">
    <property type="entry name" value="alpha-1,2-mannosidase"/>
    <property type="match status" value="1"/>
</dbReference>
<protein>
    <submittedName>
        <fullName evidence="7">Glycoside hydrolase family 92 protein</fullName>
    </submittedName>
</protein>
<evidence type="ECO:0000313" key="7">
    <source>
        <dbReference type="EMBL" id="RRD88686.1"/>
    </source>
</evidence>
<comment type="cofactor">
    <cofactor evidence="1">
        <name>Ca(2+)</name>
        <dbReference type="ChEBI" id="CHEBI:29108"/>
    </cofactor>
</comment>
<dbReference type="FunFam" id="3.30.2080.10:FF:000001">
    <property type="entry name" value="Alpha-1,2-mannosidase subfamily"/>
    <property type="match status" value="1"/>
</dbReference>
<feature type="domain" description="Glycosyl hydrolase family 92" evidence="5">
    <location>
        <begin position="288"/>
        <end position="760"/>
    </location>
</feature>
<accession>A0A3P2A1C9</accession>
<dbReference type="GO" id="GO:0005975">
    <property type="term" value="P:carbohydrate metabolic process"/>
    <property type="evidence" value="ECO:0007669"/>
    <property type="project" value="InterPro"/>
</dbReference>
<dbReference type="SUPFAM" id="SSF48208">
    <property type="entry name" value="Six-hairpin glycosidases"/>
    <property type="match status" value="1"/>
</dbReference>
<dbReference type="GO" id="GO:0005829">
    <property type="term" value="C:cytosol"/>
    <property type="evidence" value="ECO:0007669"/>
    <property type="project" value="TreeGrafter"/>
</dbReference>
<dbReference type="FunFam" id="1.20.1050.60:FF:000001">
    <property type="entry name" value="Putative alpha-1,2-mannosidase"/>
    <property type="match status" value="1"/>
</dbReference>
<dbReference type="InterPro" id="IPR050883">
    <property type="entry name" value="PNGase"/>
</dbReference>
<dbReference type="Gene3D" id="2.70.98.10">
    <property type="match status" value="1"/>
</dbReference>